<dbReference type="Proteomes" id="UP000241473">
    <property type="component" value="Unassembled WGS sequence"/>
</dbReference>
<proteinExistence type="predicted"/>
<accession>A0A2R6ARB4</accession>
<protein>
    <submittedName>
        <fullName evidence="2">Uncharacterized protein</fullName>
    </submittedName>
</protein>
<evidence type="ECO:0000313" key="3">
    <source>
        <dbReference type="Proteomes" id="UP000241473"/>
    </source>
</evidence>
<dbReference type="EMBL" id="NEXB01000011">
    <property type="protein sequence ID" value="PSN88929.1"/>
    <property type="molecule type" value="Genomic_DNA"/>
</dbReference>
<keyword evidence="1" id="KW-0175">Coiled coil</keyword>
<evidence type="ECO:0000256" key="1">
    <source>
        <dbReference type="SAM" id="Coils"/>
    </source>
</evidence>
<reference evidence="2 3" key="1">
    <citation type="submission" date="2017-04" db="EMBL/GenBank/DDBJ databases">
        <title>Novel microbial lineages endemic to geothermal iron-oxide mats fill important gaps in the evolutionary history of Archaea.</title>
        <authorList>
            <person name="Jay Z.J."/>
            <person name="Beam J.P."/>
            <person name="Dlakic M."/>
            <person name="Rusch D.B."/>
            <person name="Kozubal M.A."/>
            <person name="Inskeep W.P."/>
        </authorList>
    </citation>
    <scope>NUCLEOTIDE SEQUENCE [LARGE SCALE GENOMIC DNA]</scope>
    <source>
        <strain evidence="2">OSP_C</strain>
    </source>
</reference>
<comment type="caution">
    <text evidence="2">The sequence shown here is derived from an EMBL/GenBank/DDBJ whole genome shotgun (WGS) entry which is preliminary data.</text>
</comment>
<evidence type="ECO:0000313" key="2">
    <source>
        <dbReference type="EMBL" id="PSN88929.1"/>
    </source>
</evidence>
<gene>
    <name evidence="2" type="ORF">B9Q00_03435</name>
</gene>
<dbReference type="AlphaFoldDB" id="A0A2R6ARB4"/>
<organism evidence="2 3">
    <name type="scientific">Candidatus Marsarchaeota G1 archaeon OSP_C</name>
    <dbReference type="NCBI Taxonomy" id="1978154"/>
    <lineage>
        <taxon>Archaea</taxon>
        <taxon>Candidatus Marsarchaeota</taxon>
        <taxon>Candidatus Marsarchaeota group 1</taxon>
    </lineage>
</organism>
<sequence length="404" mass="46499">MKGYQYISFLLRFIALFELAFAMTQGLGANFDTVKTVKQLMFNLVDAVVYSKKSKELTQEAEERAKIFEKKTKKLDALIKELDETLRSYSKGEDLDDEFRELISKIEEFADTAALQTKRVLEQKFEKQKEELKEEAEAYRIKALKSIETFLSSDPLPILDKRVTLKAVGGAYEARVRYTCAEKIEYEFLLDTKNVDLFQNPLEFSKFEKGLKIAVRLGKTWLKSELVPGYEKLDQYVLSSAEVSKTNTVATFIHEQSEKKFTFVYSKSETQSFIEVKYEDSQGSVDVNADPQLNKYLETEPLKYALENLTLALLELERHKMRLTKLVQDENDLLSSLDFFELLLTSSKIASQNLKKVPGATLFTEFSKEEIVQFVERLKLLGREGLQIASLFGIESLLEKEFAH</sequence>
<feature type="coiled-coil region" evidence="1">
    <location>
        <begin position="115"/>
        <end position="142"/>
    </location>
</feature>
<name>A0A2R6ARB4_9ARCH</name>